<dbReference type="PROSITE" id="PS51375">
    <property type="entry name" value="PPR"/>
    <property type="match status" value="3"/>
</dbReference>
<accession>A0A1D1Z1Y8</accession>
<evidence type="ECO:0000313" key="5">
    <source>
        <dbReference type="EMBL" id="JAT60935.1"/>
    </source>
</evidence>
<dbReference type="EMBL" id="GDJX01007001">
    <property type="protein sequence ID" value="JAT60935.1"/>
    <property type="molecule type" value="Transcribed_RNA"/>
</dbReference>
<proteinExistence type="inferred from homology"/>
<dbReference type="Gene3D" id="1.25.40.10">
    <property type="entry name" value="Tetratricopeptide repeat domain"/>
    <property type="match status" value="3"/>
</dbReference>
<organism evidence="5">
    <name type="scientific">Anthurium amnicola</name>
    <dbReference type="NCBI Taxonomy" id="1678845"/>
    <lineage>
        <taxon>Eukaryota</taxon>
        <taxon>Viridiplantae</taxon>
        <taxon>Streptophyta</taxon>
        <taxon>Embryophyta</taxon>
        <taxon>Tracheophyta</taxon>
        <taxon>Spermatophyta</taxon>
        <taxon>Magnoliopsida</taxon>
        <taxon>Liliopsida</taxon>
        <taxon>Araceae</taxon>
        <taxon>Pothoideae</taxon>
        <taxon>Potheae</taxon>
        <taxon>Anthurium</taxon>
    </lineage>
</organism>
<dbReference type="Pfam" id="PF13812">
    <property type="entry name" value="PPR_3"/>
    <property type="match status" value="1"/>
</dbReference>
<dbReference type="Pfam" id="PF01535">
    <property type="entry name" value="PPR"/>
    <property type="match status" value="2"/>
</dbReference>
<feature type="repeat" description="PPR" evidence="3">
    <location>
        <begin position="223"/>
        <end position="257"/>
    </location>
</feature>
<feature type="repeat" description="PPR" evidence="3">
    <location>
        <begin position="404"/>
        <end position="438"/>
    </location>
</feature>
<dbReference type="PANTHER" id="PTHR47938">
    <property type="entry name" value="RESPIRATORY COMPLEX I CHAPERONE (CIA84), PUTATIVE (AFU_ORTHOLOGUE AFUA_2G06020)-RELATED"/>
    <property type="match status" value="1"/>
</dbReference>
<evidence type="ECO:0000256" key="2">
    <source>
        <dbReference type="ARBA" id="ARBA00022737"/>
    </source>
</evidence>
<reference evidence="5" key="1">
    <citation type="submission" date="2015-07" db="EMBL/GenBank/DDBJ databases">
        <title>Transcriptome Assembly of Anthurium amnicola.</title>
        <authorList>
            <person name="Suzuki J."/>
        </authorList>
    </citation>
    <scope>NUCLEOTIDE SEQUENCE</scope>
</reference>
<dbReference type="AlphaFoldDB" id="A0A1D1Z1Y8"/>
<gene>
    <name evidence="5" type="primary">At1g77360_5</name>
    <name evidence="5" type="ORF">g.36827</name>
</gene>
<evidence type="ECO:0000256" key="1">
    <source>
        <dbReference type="ARBA" id="ARBA00007626"/>
    </source>
</evidence>
<feature type="compositionally biased region" description="Basic residues" evidence="4">
    <location>
        <begin position="59"/>
        <end position="76"/>
    </location>
</feature>
<dbReference type="Pfam" id="PF13041">
    <property type="entry name" value="PPR_2"/>
    <property type="match status" value="1"/>
</dbReference>
<feature type="repeat" description="PPR" evidence="3">
    <location>
        <begin position="369"/>
        <end position="403"/>
    </location>
</feature>
<keyword evidence="2" id="KW-0677">Repeat</keyword>
<dbReference type="InterPro" id="IPR011990">
    <property type="entry name" value="TPR-like_helical_dom_sf"/>
</dbReference>
<evidence type="ECO:0000256" key="3">
    <source>
        <dbReference type="PROSITE-ProRule" id="PRU00708"/>
    </source>
</evidence>
<feature type="region of interest" description="Disordered" evidence="4">
    <location>
        <begin position="1"/>
        <end position="86"/>
    </location>
</feature>
<name>A0A1D1Z1Y8_9ARAE</name>
<feature type="non-terminal residue" evidence="5">
    <location>
        <position position="1"/>
    </location>
</feature>
<dbReference type="GO" id="GO:0140053">
    <property type="term" value="P:mitochondrial gene expression"/>
    <property type="evidence" value="ECO:0007669"/>
    <property type="project" value="TreeGrafter"/>
</dbReference>
<dbReference type="PANTHER" id="PTHR47938:SF35">
    <property type="entry name" value="PENTATRICOPEPTIDE REPEAT-CONTAINING PROTEIN 4, MITOCHONDRIAL-RELATED"/>
    <property type="match status" value="1"/>
</dbReference>
<sequence>NPQEISAAAGGCDEKPQALPYPFSFPHPFLPRPRRQPTTRNPPPMSHRKRPLEEDSRRVSRSRSRSRSRSPGRPKRGPSFPSYLDAPDLPAKTRLLCEILAKTPSSSVEAALDDAGVRINPSDVEDVLKLSYASPGSALKFFRWAGERFGHHHTPYAWNLVVDLLGKNLHFEAMWDAVKSMRAERLISLATFASVFGSYAAAARPDDVLMAFEVMDLYGVPRDVTALNSVLSAICREGHTARAREFLDRARRKMIQPDPDSYAIILEGCENEGSILGAKEAFEEMVVLVGWDPANVAAYDSFLTTLVKWGGSPGLDEAIRYVNKMRERQCSPGVKFLRIALDELLKAGDARRASTLWEMMAWRLGCYPDVGMYNIMISLLCYGNQIDEAYRCMDEMVTYGICPDAKIYNSMLQFLLKGRKLKDAAVMFNEMVKNECRPTHGNCTTALRIYLDSGDAEMAIKIWKYMVDKRLNPLEETGNLLINSLRDLDKLPEACRYAEDMAERGIKLYSATLSRLRINLTKLGKGSLYDQILRKWKSH</sequence>
<dbReference type="InterPro" id="IPR002885">
    <property type="entry name" value="PPR_rpt"/>
</dbReference>
<protein>
    <submittedName>
        <fullName evidence="5">Pentatricopeptide repeat-containing protein At1g77360, mitochondrial</fullName>
    </submittedName>
</protein>
<dbReference type="GO" id="GO:0005739">
    <property type="term" value="C:mitochondrion"/>
    <property type="evidence" value="ECO:0007669"/>
    <property type="project" value="TreeGrafter"/>
</dbReference>
<comment type="similarity">
    <text evidence="1">Belongs to the PPR family. P subfamily.</text>
</comment>
<dbReference type="GO" id="GO:0003729">
    <property type="term" value="F:mRNA binding"/>
    <property type="evidence" value="ECO:0007669"/>
    <property type="project" value="TreeGrafter"/>
</dbReference>
<dbReference type="NCBIfam" id="TIGR00756">
    <property type="entry name" value="PPR"/>
    <property type="match status" value="2"/>
</dbReference>
<evidence type="ECO:0000256" key="4">
    <source>
        <dbReference type="SAM" id="MobiDB-lite"/>
    </source>
</evidence>